<feature type="transmembrane region" description="Helical" evidence="7">
    <location>
        <begin position="234"/>
        <end position="256"/>
    </location>
</feature>
<dbReference type="Pfam" id="PF01226">
    <property type="entry name" value="Form_Nir_trans"/>
    <property type="match status" value="1"/>
</dbReference>
<proteinExistence type="inferred from homology"/>
<evidence type="ECO:0000256" key="7">
    <source>
        <dbReference type="SAM" id="Phobius"/>
    </source>
</evidence>
<feature type="transmembrane region" description="Helical" evidence="7">
    <location>
        <begin position="67"/>
        <end position="87"/>
    </location>
</feature>
<keyword evidence="3 7" id="KW-0812">Transmembrane</keyword>
<accession>C0QIE8</accession>
<keyword evidence="4 7" id="KW-1133">Transmembrane helix</keyword>
<dbReference type="eggNOG" id="COG2116">
    <property type="taxonomic scope" value="Bacteria"/>
</dbReference>
<evidence type="ECO:0000256" key="1">
    <source>
        <dbReference type="ARBA" id="ARBA00004141"/>
    </source>
</evidence>
<dbReference type="GO" id="GO:0005886">
    <property type="term" value="C:plasma membrane"/>
    <property type="evidence" value="ECO:0007669"/>
    <property type="project" value="TreeGrafter"/>
</dbReference>
<dbReference type="PROSITE" id="PS01005">
    <property type="entry name" value="FORMATE_NITRITE_TP_1"/>
    <property type="match status" value="1"/>
</dbReference>
<dbReference type="RefSeq" id="WP_015906599.1">
    <property type="nucleotide sequence ID" value="NC_012108.1"/>
</dbReference>
<dbReference type="EMBL" id="CP001087">
    <property type="protein sequence ID" value="ACN17892.1"/>
    <property type="molecule type" value="Genomic_DNA"/>
</dbReference>
<reference evidence="8 9" key="1">
    <citation type="journal article" date="2009" name="Environ. Microbiol.">
        <title>Genome sequence of Desulfobacterium autotrophicum HRM2, a marine sulfate reducer oxidizing organic carbon completely to carbon dioxide.</title>
        <authorList>
            <person name="Strittmatter A.W."/>
            <person name="Liesegang H."/>
            <person name="Rabus R."/>
            <person name="Decker I."/>
            <person name="Amann J."/>
            <person name="Andres S."/>
            <person name="Henne A."/>
            <person name="Fricke W.F."/>
            <person name="Martinez-Arias R."/>
            <person name="Bartels D."/>
            <person name="Goesmann A."/>
            <person name="Krause L."/>
            <person name="Puehler A."/>
            <person name="Klenk H.P."/>
            <person name="Richter M."/>
            <person name="Schuler M."/>
            <person name="Gloeckner F.O."/>
            <person name="Meyerdierks A."/>
            <person name="Gottschalk G."/>
            <person name="Amann R."/>
        </authorList>
    </citation>
    <scope>NUCLEOTIDE SEQUENCE [LARGE SCALE GENOMIC DNA]</scope>
    <source>
        <strain evidence="9">ATCC 43914 / DSM 3382 / HRM2</strain>
    </source>
</reference>
<evidence type="ECO:0000256" key="3">
    <source>
        <dbReference type="ARBA" id="ARBA00022692"/>
    </source>
</evidence>
<dbReference type="GO" id="GO:0015499">
    <property type="term" value="F:formate transmembrane transporter activity"/>
    <property type="evidence" value="ECO:0007669"/>
    <property type="project" value="TreeGrafter"/>
</dbReference>
<keyword evidence="9" id="KW-1185">Reference proteome</keyword>
<name>C0QIE8_DESAH</name>
<dbReference type="InterPro" id="IPR023271">
    <property type="entry name" value="Aquaporin-like"/>
</dbReference>
<dbReference type="PANTHER" id="PTHR30520">
    <property type="entry name" value="FORMATE TRANSPORTER-RELATED"/>
    <property type="match status" value="1"/>
</dbReference>
<dbReference type="Gene3D" id="1.20.1080.10">
    <property type="entry name" value="Glycerol uptake facilitator protein"/>
    <property type="match status" value="1"/>
</dbReference>
<dbReference type="Proteomes" id="UP000000442">
    <property type="component" value="Chromosome"/>
</dbReference>
<dbReference type="InterPro" id="IPR024002">
    <property type="entry name" value="For/NO2_transpt_CS"/>
</dbReference>
<dbReference type="PANTHER" id="PTHR30520:SF6">
    <property type="entry name" value="FORMATE_NITRATE FAMILY TRANSPORTER (EUROFUNG)"/>
    <property type="match status" value="1"/>
</dbReference>
<dbReference type="AlphaFoldDB" id="C0QIE8"/>
<gene>
    <name evidence="8" type="primary">fdhC</name>
    <name evidence="8" type="ordered locus">HRM2_48440</name>
</gene>
<organism evidence="8 9">
    <name type="scientific">Desulforapulum autotrophicum (strain ATCC 43914 / DSM 3382 / VKM B-1955 / HRM2)</name>
    <name type="common">Desulfobacterium autotrophicum</name>
    <dbReference type="NCBI Taxonomy" id="177437"/>
    <lineage>
        <taxon>Bacteria</taxon>
        <taxon>Pseudomonadati</taxon>
        <taxon>Thermodesulfobacteriota</taxon>
        <taxon>Desulfobacteria</taxon>
        <taxon>Desulfobacterales</taxon>
        <taxon>Desulfobacteraceae</taxon>
        <taxon>Desulforapulum</taxon>
    </lineage>
</organism>
<comment type="subcellular location">
    <subcellularLocation>
        <location evidence="1">Membrane</location>
        <topology evidence="1">Multi-pass membrane protein</topology>
    </subcellularLocation>
</comment>
<evidence type="ECO:0000256" key="2">
    <source>
        <dbReference type="ARBA" id="ARBA00022448"/>
    </source>
</evidence>
<feature type="transmembrane region" description="Helical" evidence="7">
    <location>
        <begin position="108"/>
        <end position="131"/>
    </location>
</feature>
<evidence type="ECO:0000256" key="5">
    <source>
        <dbReference type="ARBA" id="ARBA00023136"/>
    </source>
</evidence>
<comment type="similarity">
    <text evidence="6">Belongs to the FNT transporter (TC 1.A.16) family.</text>
</comment>
<evidence type="ECO:0000256" key="6">
    <source>
        <dbReference type="ARBA" id="ARBA00049660"/>
    </source>
</evidence>
<dbReference type="NCBIfam" id="TIGR00790">
    <property type="entry name" value="fnt"/>
    <property type="match status" value="1"/>
</dbReference>
<keyword evidence="2" id="KW-0813">Transport</keyword>
<dbReference type="OrthoDB" id="9786493at2"/>
<feature type="transmembrane region" description="Helical" evidence="7">
    <location>
        <begin position="28"/>
        <end position="47"/>
    </location>
</feature>
<evidence type="ECO:0000256" key="4">
    <source>
        <dbReference type="ARBA" id="ARBA00022989"/>
    </source>
</evidence>
<dbReference type="FunFam" id="1.20.1080.10:FF:000011">
    <property type="entry name" value="Formate family transporter"/>
    <property type="match status" value="1"/>
</dbReference>
<evidence type="ECO:0000313" key="9">
    <source>
        <dbReference type="Proteomes" id="UP000000442"/>
    </source>
</evidence>
<sequence>MVYRSPSEVVRAVNIAGLTKVKMGFDKTLIMGFMAGAFIAFGGLLAIKVGGGLPGIKAANPGLQSFIFGAVFPVGLMLVVIAGAELFTGNTAVSIPGVLSRKISWILWLRNLFLSYCGNLLGALFVAYFLAYQTHLVAPEPWLGFTLAVAESKVAASFWVLFLRGIGCNWLVCLSIWLAVASDDVTGKILGIWFPIMAFVALGFEHSIANMFFIPLGIFQGAQVTWTQFFVVNLIPVTLGNIVGGSFFVGFLYWYVYEHRVTE</sequence>
<feature type="transmembrane region" description="Helical" evidence="7">
    <location>
        <begin position="156"/>
        <end position="180"/>
    </location>
</feature>
<dbReference type="HOGENOM" id="CLU_036896_1_1_7"/>
<protein>
    <submittedName>
        <fullName evidence="8">FdhC</fullName>
    </submittedName>
</protein>
<dbReference type="InterPro" id="IPR000292">
    <property type="entry name" value="For/NO2_transpt"/>
</dbReference>
<evidence type="ECO:0000313" key="8">
    <source>
        <dbReference type="EMBL" id="ACN17892.1"/>
    </source>
</evidence>
<dbReference type="KEGG" id="dat:HRM2_48440"/>
<dbReference type="STRING" id="177437.HRM2_48440"/>
<feature type="transmembrane region" description="Helical" evidence="7">
    <location>
        <begin position="192"/>
        <end position="214"/>
    </location>
</feature>
<keyword evidence="5 7" id="KW-0472">Membrane</keyword>